<proteinExistence type="predicted"/>
<sequence>MARFNRILERTDDANRDVETSFASGEISTADLDTEMAFIHAAVALRRALDQVRDEGSSDDGTGLEGPSITPEQVVEMVRSNSAFTPCRASWFPYDVGSSSGHAYRESLAFAEEILHCWRKGAQSRREDLGPPARWLTGWPGRASE</sequence>
<feature type="region of interest" description="Disordered" evidence="1">
    <location>
        <begin position="122"/>
        <end position="145"/>
    </location>
</feature>
<evidence type="ECO:0000313" key="2">
    <source>
        <dbReference type="EMBL" id="KAE8271706.1"/>
    </source>
</evidence>
<comment type="caution">
    <text evidence="2">The sequence shown here is derived from an EMBL/GenBank/DDBJ whole genome shotgun (WGS) entry which is preliminary data.</text>
</comment>
<name>A0A8X7T7I6_9BASI</name>
<feature type="region of interest" description="Disordered" evidence="1">
    <location>
        <begin position="50"/>
        <end position="71"/>
    </location>
</feature>
<dbReference type="EMBL" id="LWDG02000012">
    <property type="protein sequence ID" value="KAE8271706.1"/>
    <property type="molecule type" value="Genomic_DNA"/>
</dbReference>
<protein>
    <submittedName>
        <fullName evidence="2">Uncharacterized protein</fullName>
    </submittedName>
</protein>
<reference evidence="2" key="1">
    <citation type="submission" date="2016-04" db="EMBL/GenBank/DDBJ databases">
        <authorList>
            <person name="Nguyen H.D."/>
            <person name="Samba Siva P."/>
            <person name="Cullis J."/>
            <person name="Levesque C.A."/>
            <person name="Hambleton S."/>
        </authorList>
    </citation>
    <scope>NUCLEOTIDE SEQUENCE</scope>
    <source>
        <strain evidence="2">DAOMC 236422</strain>
    </source>
</reference>
<keyword evidence="3" id="KW-1185">Reference proteome</keyword>
<evidence type="ECO:0000256" key="1">
    <source>
        <dbReference type="SAM" id="MobiDB-lite"/>
    </source>
</evidence>
<accession>A0A8X7T7I6</accession>
<gene>
    <name evidence="2" type="ORF">A4X09_0g638</name>
</gene>
<dbReference type="Proteomes" id="UP000078113">
    <property type="component" value="Unassembled WGS sequence"/>
</dbReference>
<organism evidence="2 3">
    <name type="scientific">Tilletia walkeri</name>
    <dbReference type="NCBI Taxonomy" id="117179"/>
    <lineage>
        <taxon>Eukaryota</taxon>
        <taxon>Fungi</taxon>
        <taxon>Dikarya</taxon>
        <taxon>Basidiomycota</taxon>
        <taxon>Ustilaginomycotina</taxon>
        <taxon>Exobasidiomycetes</taxon>
        <taxon>Tilletiales</taxon>
        <taxon>Tilletiaceae</taxon>
        <taxon>Tilletia</taxon>
    </lineage>
</organism>
<evidence type="ECO:0000313" key="3">
    <source>
        <dbReference type="Proteomes" id="UP000078113"/>
    </source>
</evidence>
<reference evidence="2" key="2">
    <citation type="journal article" date="2019" name="IMA Fungus">
        <title>Genome sequencing and comparison of five Tilletia species to identify candidate genes for the detection of regulated species infecting wheat.</title>
        <authorList>
            <person name="Nguyen H.D.T."/>
            <person name="Sultana T."/>
            <person name="Kesanakurti P."/>
            <person name="Hambleton S."/>
        </authorList>
    </citation>
    <scope>NUCLEOTIDE SEQUENCE</scope>
    <source>
        <strain evidence="2">DAOMC 236422</strain>
    </source>
</reference>
<dbReference type="AlphaFoldDB" id="A0A8X7T7I6"/>